<sequence length="212" mass="21847">MSQTLFWIAAACALAYLAMTARPASLMRSAVKTASVALLALMVLVSGGPVLLVLALALCALGDWLLSRETEATFMAGVGAFAAGHLAYVALFLTHPASDTGQLAAQWPLVAGLAALGLVMASLLAPRAGDLKGPVLAYVPIILGMGLAALTLPQAGVLAWVLPAAAAFIASDMILATEKFLLPPGHPALRLTPYLVWPLYWGAQMGFALALT</sequence>
<feature type="transmembrane region" description="Helical" evidence="6">
    <location>
        <begin position="158"/>
        <end position="182"/>
    </location>
</feature>
<accession>Q5LTS3</accession>
<dbReference type="EMBL" id="CP000031">
    <property type="protein sequence ID" value="AAV94628.1"/>
    <property type="molecule type" value="Genomic_DNA"/>
</dbReference>
<dbReference type="PANTHER" id="PTHR31885">
    <property type="entry name" value="GH04784P"/>
    <property type="match status" value="1"/>
</dbReference>
<feature type="transmembrane region" description="Helical" evidence="6">
    <location>
        <begin position="105"/>
        <end position="123"/>
    </location>
</feature>
<dbReference type="GO" id="GO:0016787">
    <property type="term" value="F:hydrolase activity"/>
    <property type="evidence" value="ECO:0007669"/>
    <property type="project" value="TreeGrafter"/>
</dbReference>
<gene>
    <name evidence="7" type="ordered locus">SPO1340</name>
</gene>
<proteinExistence type="inferred from homology"/>
<dbReference type="eggNOG" id="COG3714">
    <property type="taxonomic scope" value="Bacteria"/>
</dbReference>
<evidence type="ECO:0000256" key="1">
    <source>
        <dbReference type="ARBA" id="ARBA00004141"/>
    </source>
</evidence>
<keyword evidence="3 6" id="KW-0812">Transmembrane</keyword>
<evidence type="ECO:0000313" key="7">
    <source>
        <dbReference type="EMBL" id="AAV94628.1"/>
    </source>
</evidence>
<name>Q5LTS3_RUEPO</name>
<evidence type="ECO:0000256" key="2">
    <source>
        <dbReference type="ARBA" id="ARBA00007375"/>
    </source>
</evidence>
<dbReference type="KEGG" id="sil:SPO1340"/>
<dbReference type="Pfam" id="PF07947">
    <property type="entry name" value="YhhN"/>
    <property type="match status" value="1"/>
</dbReference>
<keyword evidence="5 6" id="KW-0472">Membrane</keyword>
<dbReference type="STRING" id="246200.SPO1340"/>
<evidence type="ECO:0000256" key="4">
    <source>
        <dbReference type="ARBA" id="ARBA00022989"/>
    </source>
</evidence>
<evidence type="ECO:0000256" key="3">
    <source>
        <dbReference type="ARBA" id="ARBA00022692"/>
    </source>
</evidence>
<organism evidence="7 8">
    <name type="scientific">Ruegeria pomeroyi (strain ATCC 700808 / DSM 15171 / DSS-3)</name>
    <name type="common">Silicibacter pomeroyi</name>
    <dbReference type="NCBI Taxonomy" id="246200"/>
    <lineage>
        <taxon>Bacteria</taxon>
        <taxon>Pseudomonadati</taxon>
        <taxon>Pseudomonadota</taxon>
        <taxon>Alphaproteobacteria</taxon>
        <taxon>Rhodobacterales</taxon>
        <taxon>Roseobacteraceae</taxon>
        <taxon>Ruegeria</taxon>
    </lineage>
</organism>
<dbReference type="AlphaFoldDB" id="Q5LTS3"/>
<keyword evidence="8" id="KW-1185">Reference proteome</keyword>
<comment type="similarity">
    <text evidence="2">Belongs to the TMEM86 family.</text>
</comment>
<dbReference type="RefSeq" id="WP_011047078.1">
    <property type="nucleotide sequence ID" value="NC_003911.12"/>
</dbReference>
<dbReference type="PANTHER" id="PTHR31885:SF6">
    <property type="entry name" value="GH04784P"/>
    <property type="match status" value="1"/>
</dbReference>
<comment type="subcellular location">
    <subcellularLocation>
        <location evidence="1">Membrane</location>
        <topology evidence="1">Multi-pass membrane protein</topology>
    </subcellularLocation>
</comment>
<feature type="transmembrane region" description="Helical" evidence="6">
    <location>
        <begin position="194"/>
        <end position="211"/>
    </location>
</feature>
<reference evidence="7 8" key="2">
    <citation type="journal article" date="2014" name="Stand. Genomic Sci.">
        <title>An updated genome annotation for the model marine bacterium Ruegeria pomeroyi DSS-3.</title>
        <authorList>
            <person name="Rivers A.R."/>
            <person name="Smith C.B."/>
            <person name="Moran M.A."/>
        </authorList>
    </citation>
    <scope>GENOME REANNOTATION</scope>
    <source>
        <strain evidence="8">ATCC 700808 / DSM 15171 / DSS-3</strain>
    </source>
</reference>
<evidence type="ECO:0000313" key="8">
    <source>
        <dbReference type="Proteomes" id="UP000001023"/>
    </source>
</evidence>
<dbReference type="Proteomes" id="UP000001023">
    <property type="component" value="Chromosome"/>
</dbReference>
<dbReference type="GO" id="GO:0016020">
    <property type="term" value="C:membrane"/>
    <property type="evidence" value="ECO:0007669"/>
    <property type="project" value="UniProtKB-SubCell"/>
</dbReference>
<reference evidence="7 8" key="1">
    <citation type="journal article" date="2004" name="Nature">
        <title>Genome sequence of Silicibacter pomeroyi reveals adaptations to the marine environment.</title>
        <authorList>
            <person name="Moran M.A."/>
            <person name="Buchan A."/>
            <person name="Gonzalez J.M."/>
            <person name="Heidelberg J.F."/>
            <person name="Whitman W.B."/>
            <person name="Kiene R.P."/>
            <person name="Henriksen J.R."/>
            <person name="King G.M."/>
            <person name="Belas R."/>
            <person name="Fuqua C."/>
            <person name="Brinkac L."/>
            <person name="Lewis M."/>
            <person name="Johri S."/>
            <person name="Weaver B."/>
            <person name="Pai G."/>
            <person name="Eisen J.A."/>
            <person name="Rahe E."/>
            <person name="Sheldon W.M."/>
            <person name="Ye W."/>
            <person name="Miller T.R."/>
            <person name="Carlton J."/>
            <person name="Rasko D.A."/>
            <person name="Paulsen I.T."/>
            <person name="Ren Q."/>
            <person name="Daugherty S.C."/>
            <person name="Deboy R.T."/>
            <person name="Dodson R.J."/>
            <person name="Durkin A.S."/>
            <person name="Madupu R."/>
            <person name="Nelson W.C."/>
            <person name="Sullivan S.A."/>
            <person name="Rosovitz M.J."/>
            <person name="Haft D.H."/>
            <person name="Selengut J."/>
            <person name="Ward N."/>
        </authorList>
    </citation>
    <scope>NUCLEOTIDE SEQUENCE [LARGE SCALE GENOMIC DNA]</scope>
    <source>
        <strain evidence="8">ATCC 700808 / DSM 15171 / DSS-3</strain>
    </source>
</reference>
<dbReference type="PaxDb" id="246200-SPO1340"/>
<feature type="transmembrane region" description="Helical" evidence="6">
    <location>
        <begin position="135"/>
        <end position="152"/>
    </location>
</feature>
<evidence type="ECO:0000256" key="6">
    <source>
        <dbReference type="SAM" id="Phobius"/>
    </source>
</evidence>
<dbReference type="HOGENOM" id="CLU_079086_2_1_5"/>
<feature type="transmembrane region" description="Helical" evidence="6">
    <location>
        <begin position="73"/>
        <end position="93"/>
    </location>
</feature>
<feature type="transmembrane region" description="Helical" evidence="6">
    <location>
        <begin position="36"/>
        <end position="61"/>
    </location>
</feature>
<dbReference type="InterPro" id="IPR012506">
    <property type="entry name" value="TMEM86B-like"/>
</dbReference>
<protein>
    <submittedName>
        <fullName evidence="7">Membrane protein, putative</fullName>
    </submittedName>
</protein>
<keyword evidence="4 6" id="KW-1133">Transmembrane helix</keyword>
<evidence type="ECO:0000256" key="5">
    <source>
        <dbReference type="ARBA" id="ARBA00023136"/>
    </source>
</evidence>